<proteinExistence type="predicted"/>
<evidence type="ECO:0000256" key="1">
    <source>
        <dbReference type="SAM" id="MobiDB-lite"/>
    </source>
</evidence>
<sequence>MEFFDMQNMFGEVVSNDFSDADFSIDYFDFNPGMPDNESSGIYHPGVEAITTGLTQIDPFNDNNKNIDGFQNHTVSVLPPPMMASTPQSAHGDVIESHSSSPFKASTVESYDSKSNINNNPETRAFDVDNSKRQ</sequence>
<dbReference type="Proteomes" id="UP000095009">
    <property type="component" value="Unassembled WGS sequence"/>
</dbReference>
<name>A0A1E3PFF2_9ASCO</name>
<organism evidence="2 3">
    <name type="scientific">Nadsonia fulvescens var. elongata DSM 6958</name>
    <dbReference type="NCBI Taxonomy" id="857566"/>
    <lineage>
        <taxon>Eukaryota</taxon>
        <taxon>Fungi</taxon>
        <taxon>Dikarya</taxon>
        <taxon>Ascomycota</taxon>
        <taxon>Saccharomycotina</taxon>
        <taxon>Dipodascomycetes</taxon>
        <taxon>Dipodascales</taxon>
        <taxon>Dipodascales incertae sedis</taxon>
        <taxon>Nadsonia</taxon>
    </lineage>
</organism>
<evidence type="ECO:0000313" key="3">
    <source>
        <dbReference type="Proteomes" id="UP000095009"/>
    </source>
</evidence>
<dbReference type="EMBL" id="KV454412">
    <property type="protein sequence ID" value="ODQ64143.1"/>
    <property type="molecule type" value="Genomic_DNA"/>
</dbReference>
<evidence type="ECO:0000313" key="2">
    <source>
        <dbReference type="EMBL" id="ODQ64143.1"/>
    </source>
</evidence>
<keyword evidence="3" id="KW-1185">Reference proteome</keyword>
<reference evidence="2 3" key="1">
    <citation type="journal article" date="2016" name="Proc. Natl. Acad. Sci. U.S.A.">
        <title>Comparative genomics of biotechnologically important yeasts.</title>
        <authorList>
            <person name="Riley R."/>
            <person name="Haridas S."/>
            <person name="Wolfe K.H."/>
            <person name="Lopes M.R."/>
            <person name="Hittinger C.T."/>
            <person name="Goeker M."/>
            <person name="Salamov A.A."/>
            <person name="Wisecaver J.H."/>
            <person name="Long T.M."/>
            <person name="Calvey C.H."/>
            <person name="Aerts A.L."/>
            <person name="Barry K.W."/>
            <person name="Choi C."/>
            <person name="Clum A."/>
            <person name="Coughlan A.Y."/>
            <person name="Deshpande S."/>
            <person name="Douglass A.P."/>
            <person name="Hanson S.J."/>
            <person name="Klenk H.-P."/>
            <person name="LaButti K.M."/>
            <person name="Lapidus A."/>
            <person name="Lindquist E.A."/>
            <person name="Lipzen A.M."/>
            <person name="Meier-Kolthoff J.P."/>
            <person name="Ohm R.A."/>
            <person name="Otillar R.P."/>
            <person name="Pangilinan J.L."/>
            <person name="Peng Y."/>
            <person name="Rokas A."/>
            <person name="Rosa C.A."/>
            <person name="Scheuner C."/>
            <person name="Sibirny A.A."/>
            <person name="Slot J.C."/>
            <person name="Stielow J.B."/>
            <person name="Sun H."/>
            <person name="Kurtzman C.P."/>
            <person name="Blackwell M."/>
            <person name="Grigoriev I.V."/>
            <person name="Jeffries T.W."/>
        </authorList>
    </citation>
    <scope>NUCLEOTIDE SEQUENCE [LARGE SCALE GENOMIC DNA]</scope>
    <source>
        <strain evidence="2 3">DSM 6958</strain>
    </source>
</reference>
<gene>
    <name evidence="2" type="ORF">NADFUDRAFT_83715</name>
</gene>
<dbReference type="AlphaFoldDB" id="A0A1E3PFF2"/>
<feature type="compositionally biased region" description="Polar residues" evidence="1">
    <location>
        <begin position="97"/>
        <end position="122"/>
    </location>
</feature>
<protein>
    <submittedName>
        <fullName evidence="2">Uncharacterized protein</fullName>
    </submittedName>
</protein>
<feature type="compositionally biased region" description="Basic and acidic residues" evidence="1">
    <location>
        <begin position="124"/>
        <end position="134"/>
    </location>
</feature>
<feature type="region of interest" description="Disordered" evidence="1">
    <location>
        <begin position="79"/>
        <end position="134"/>
    </location>
</feature>
<accession>A0A1E3PFF2</accession>